<protein>
    <submittedName>
        <fullName evidence="2">Fic family protein</fullName>
    </submittedName>
</protein>
<dbReference type="PROSITE" id="PS51459">
    <property type="entry name" value="FIDO"/>
    <property type="match status" value="1"/>
</dbReference>
<reference evidence="2" key="1">
    <citation type="submission" date="2023-06" db="EMBL/GenBank/DDBJ databases">
        <title>Uncultivated large filamentous bacteria from sulfidic sediments reveal new species and different genomic features in energy metabolism and defense.</title>
        <authorList>
            <person name="Fonseca A."/>
        </authorList>
    </citation>
    <scope>NUCLEOTIDE SEQUENCE</scope>
    <source>
        <strain evidence="2">HSG4</strain>
    </source>
</reference>
<sequence length="240" mass="27624">MNTPLNIQHGHLNFQPRIIGKEKACFRLMKLFPQFVFDIAKLEGSPYTFPEVQTLLEGITIGGKRLEDQQLILNQRDSLQQLLRLVKKDKFMITKDIFCQLHELVAYEEALGKFRDGSVSIAGTDYSPPESMQLDHIFEEMVNYLQTIQNPLESAMLFFLMGSLAQFFFDGNKRTSRLMMNGILLNSGIDAISIPAKKKLAFNKKMLAFYNTRNANDLLKFLCSIAGYRVKKYKNNYMLN</sequence>
<dbReference type="InterPro" id="IPR040198">
    <property type="entry name" value="Fido_containing"/>
</dbReference>
<evidence type="ECO:0000259" key="1">
    <source>
        <dbReference type="PROSITE" id="PS51459"/>
    </source>
</evidence>
<dbReference type="PANTHER" id="PTHR13504">
    <property type="entry name" value="FIDO DOMAIN-CONTAINING PROTEIN DDB_G0283145"/>
    <property type="match status" value="1"/>
</dbReference>
<organism evidence="2 3">
    <name type="scientific">Candidatus Marithioploca araucensis</name>
    <dbReference type="NCBI Taxonomy" id="70273"/>
    <lineage>
        <taxon>Bacteria</taxon>
        <taxon>Pseudomonadati</taxon>
        <taxon>Pseudomonadota</taxon>
        <taxon>Gammaproteobacteria</taxon>
        <taxon>Thiotrichales</taxon>
        <taxon>Thiotrichaceae</taxon>
        <taxon>Candidatus Marithioploca</taxon>
    </lineage>
</organism>
<name>A0ABT7VQ58_9GAMM</name>
<accession>A0ABT7VQ58</accession>
<dbReference type="InterPro" id="IPR003812">
    <property type="entry name" value="Fido"/>
</dbReference>
<dbReference type="PANTHER" id="PTHR13504:SF38">
    <property type="entry name" value="FIDO DOMAIN-CONTAINING PROTEIN"/>
    <property type="match status" value="1"/>
</dbReference>
<comment type="caution">
    <text evidence="2">The sequence shown here is derived from an EMBL/GenBank/DDBJ whole genome shotgun (WGS) entry which is preliminary data.</text>
</comment>
<evidence type="ECO:0000313" key="2">
    <source>
        <dbReference type="EMBL" id="MDM8561780.1"/>
    </source>
</evidence>
<gene>
    <name evidence="2" type="ORF">QUF54_00320</name>
</gene>
<dbReference type="InterPro" id="IPR036597">
    <property type="entry name" value="Fido-like_dom_sf"/>
</dbReference>
<dbReference type="Gene3D" id="1.10.3290.10">
    <property type="entry name" value="Fido-like domain"/>
    <property type="match status" value="1"/>
</dbReference>
<proteinExistence type="predicted"/>
<dbReference type="SUPFAM" id="SSF140931">
    <property type="entry name" value="Fic-like"/>
    <property type="match status" value="1"/>
</dbReference>
<evidence type="ECO:0000313" key="3">
    <source>
        <dbReference type="Proteomes" id="UP001171945"/>
    </source>
</evidence>
<dbReference type="Proteomes" id="UP001171945">
    <property type="component" value="Unassembled WGS sequence"/>
</dbReference>
<feature type="domain" description="Fido" evidence="1">
    <location>
        <begin position="93"/>
        <end position="224"/>
    </location>
</feature>
<dbReference type="EMBL" id="JAUCGM010000004">
    <property type="protein sequence ID" value="MDM8561780.1"/>
    <property type="molecule type" value="Genomic_DNA"/>
</dbReference>
<dbReference type="Pfam" id="PF02661">
    <property type="entry name" value="Fic"/>
    <property type="match status" value="1"/>
</dbReference>
<keyword evidence="3" id="KW-1185">Reference proteome</keyword>